<dbReference type="SMART" id="SM00342">
    <property type="entry name" value="HTH_ARAC"/>
    <property type="match status" value="1"/>
</dbReference>
<evidence type="ECO:0000256" key="3">
    <source>
        <dbReference type="ARBA" id="ARBA00023163"/>
    </source>
</evidence>
<dbReference type="Gene3D" id="1.10.10.60">
    <property type="entry name" value="Homeodomain-like"/>
    <property type="match status" value="1"/>
</dbReference>
<dbReference type="AlphaFoldDB" id="A0A2T0R364"/>
<keyword evidence="3" id="KW-0804">Transcription</keyword>
<feature type="domain" description="HTH araC/xylS-type" evidence="4">
    <location>
        <begin position="162"/>
        <end position="260"/>
    </location>
</feature>
<dbReference type="InterPro" id="IPR050204">
    <property type="entry name" value="AraC_XylS_family_regulators"/>
</dbReference>
<dbReference type="RefSeq" id="WP_211298605.1">
    <property type="nucleotide sequence ID" value="NZ_PVZF01000006.1"/>
</dbReference>
<dbReference type="PANTHER" id="PTHR46796">
    <property type="entry name" value="HTH-TYPE TRANSCRIPTIONAL ACTIVATOR RHAS-RELATED"/>
    <property type="match status" value="1"/>
</dbReference>
<gene>
    <name evidence="5" type="ORF">CLV37_10642</name>
</gene>
<proteinExistence type="predicted"/>
<dbReference type="InterPro" id="IPR009057">
    <property type="entry name" value="Homeodomain-like_sf"/>
</dbReference>
<dbReference type="Pfam" id="PF12833">
    <property type="entry name" value="HTH_18"/>
    <property type="match status" value="1"/>
</dbReference>
<dbReference type="PROSITE" id="PS01124">
    <property type="entry name" value="HTH_ARAC_FAMILY_2"/>
    <property type="match status" value="1"/>
</dbReference>
<comment type="caution">
    <text evidence="5">The sequence shown here is derived from an EMBL/GenBank/DDBJ whole genome shotgun (WGS) entry which is preliminary data.</text>
</comment>
<dbReference type="SUPFAM" id="SSF46689">
    <property type="entry name" value="Homeodomain-like"/>
    <property type="match status" value="1"/>
</dbReference>
<evidence type="ECO:0000313" key="6">
    <source>
        <dbReference type="Proteomes" id="UP000238083"/>
    </source>
</evidence>
<dbReference type="Pfam" id="PF20240">
    <property type="entry name" value="DUF6597"/>
    <property type="match status" value="1"/>
</dbReference>
<dbReference type="PROSITE" id="PS00041">
    <property type="entry name" value="HTH_ARAC_FAMILY_1"/>
    <property type="match status" value="1"/>
</dbReference>
<evidence type="ECO:0000313" key="5">
    <source>
        <dbReference type="EMBL" id="PRY14484.1"/>
    </source>
</evidence>
<dbReference type="GO" id="GO:0003700">
    <property type="term" value="F:DNA-binding transcription factor activity"/>
    <property type="evidence" value="ECO:0007669"/>
    <property type="project" value="InterPro"/>
</dbReference>
<protein>
    <submittedName>
        <fullName evidence="5">AraC family transcriptional regulator</fullName>
    </submittedName>
</protein>
<keyword evidence="1" id="KW-0805">Transcription regulation</keyword>
<evidence type="ECO:0000256" key="2">
    <source>
        <dbReference type="ARBA" id="ARBA00023125"/>
    </source>
</evidence>
<dbReference type="InterPro" id="IPR046532">
    <property type="entry name" value="DUF6597"/>
</dbReference>
<dbReference type="Proteomes" id="UP000238083">
    <property type="component" value="Unassembled WGS sequence"/>
</dbReference>
<dbReference type="InterPro" id="IPR018062">
    <property type="entry name" value="HTH_AraC-typ_CS"/>
</dbReference>
<dbReference type="GO" id="GO:0043565">
    <property type="term" value="F:sequence-specific DNA binding"/>
    <property type="evidence" value="ECO:0007669"/>
    <property type="project" value="InterPro"/>
</dbReference>
<keyword evidence="2" id="KW-0238">DNA-binding</keyword>
<evidence type="ECO:0000259" key="4">
    <source>
        <dbReference type="PROSITE" id="PS01124"/>
    </source>
</evidence>
<reference evidence="5 6" key="1">
    <citation type="submission" date="2018-03" db="EMBL/GenBank/DDBJ databases">
        <title>Genomic Encyclopedia of Archaeal and Bacterial Type Strains, Phase II (KMG-II): from individual species to whole genera.</title>
        <authorList>
            <person name="Goeker M."/>
        </authorList>
    </citation>
    <scope>NUCLEOTIDE SEQUENCE [LARGE SCALE GENOMIC DNA]</scope>
    <source>
        <strain evidence="5 6">DSM 19711</strain>
    </source>
</reference>
<name>A0A2T0R364_9ACTN</name>
<dbReference type="InterPro" id="IPR018060">
    <property type="entry name" value="HTH_AraC"/>
</dbReference>
<organism evidence="5 6">
    <name type="scientific">Kineococcus rhizosphaerae</name>
    <dbReference type="NCBI Taxonomy" id="559628"/>
    <lineage>
        <taxon>Bacteria</taxon>
        <taxon>Bacillati</taxon>
        <taxon>Actinomycetota</taxon>
        <taxon>Actinomycetes</taxon>
        <taxon>Kineosporiales</taxon>
        <taxon>Kineosporiaceae</taxon>
        <taxon>Kineococcus</taxon>
    </lineage>
</organism>
<dbReference type="EMBL" id="PVZF01000006">
    <property type="protein sequence ID" value="PRY14484.1"/>
    <property type="molecule type" value="Genomic_DNA"/>
</dbReference>
<accession>A0A2T0R364</accession>
<keyword evidence="6" id="KW-1185">Reference proteome</keyword>
<sequence length="265" mass="28629">MSVPGRATLGVLYPARLPKLTRLAAPPEFAEVVRWFWIPQWDVEPGRVSRQHVVGFPAGNVVVDSREDGSAGFAGPTTRASHQDLRGRGWAVGALLHPAAVPAFSPDPAADRDGYRRIEAPGLHRLVSAEVGAGRLEAAAGALGRWIAERVGPVGDEGRAANELVAVVEADPAIVRLEDAAARLGRSPRTLQRLARRYVGLPPAALIRRRRLQEAAERVRADPGADLARIAADLGYADHAHLTNEFRRVLGVAPSRYRRELPHPS</sequence>
<evidence type="ECO:0000256" key="1">
    <source>
        <dbReference type="ARBA" id="ARBA00023015"/>
    </source>
</evidence>